<evidence type="ECO:0000313" key="4">
    <source>
        <dbReference type="EMBL" id="SMC65155.1"/>
    </source>
</evidence>
<dbReference type="PROSITE" id="PS00430">
    <property type="entry name" value="TONB_DEPENDENT_REC_1"/>
    <property type="match status" value="1"/>
</dbReference>
<evidence type="ECO:0000256" key="2">
    <source>
        <dbReference type="SAM" id="SignalP"/>
    </source>
</evidence>
<feature type="signal peptide" evidence="2">
    <location>
        <begin position="1"/>
        <end position="24"/>
    </location>
</feature>
<sequence>MKRGLSIFCILVVLLCVCQTAALAADPITVAVSAATAQAGDTLTVSGTTTADTWVSLRGLDGDGSIVYFSAVLSDASGSYSQIFKVPEMADGTLTLVAGNGSMTASAEITIYTSSSSGTSSSGSGSSSALKVSVTFDSVAQAALNEKTNGSYTVKANEVSVSSLSDAAKALIGSRPVYDLRVVSGDTTISYFGGGWATVRIPYTLASGEDANRLVICLITDSGAPGIMPNCVFDAHTAEMVFTTTHFSTFAVAYNPVSFSDVSDSAWYADYVAFLAARGIVGGNNGAFRPDSSITRAEFVTILARMSGDNLSGYTATPSSFTDVTSSDWYFAMVQWAYENGAASGYDGKFNPNAVITREQMAVMLYRYAKYAGDVSNAEGMSAREFSDYDSISSWAQASVQWAMNNSIIEGNDDGSFAPAANATRAQAAKMIAVMLQRMIES</sequence>
<dbReference type="RefSeq" id="WP_084234679.1">
    <property type="nucleotide sequence ID" value="NZ_FWXW01000004.1"/>
</dbReference>
<evidence type="ECO:0000259" key="3">
    <source>
        <dbReference type="PROSITE" id="PS51272"/>
    </source>
</evidence>
<keyword evidence="2" id="KW-0732">Signal</keyword>
<reference evidence="4 5" key="1">
    <citation type="submission" date="2017-04" db="EMBL/GenBank/DDBJ databases">
        <authorList>
            <person name="Afonso C.L."/>
            <person name="Miller P.J."/>
            <person name="Scott M.A."/>
            <person name="Spackman E."/>
            <person name="Goraichik I."/>
            <person name="Dimitrov K.M."/>
            <person name="Suarez D.L."/>
            <person name="Swayne D.E."/>
        </authorList>
    </citation>
    <scope>NUCLEOTIDE SEQUENCE [LARGE SCALE GENOMIC DNA]</scope>
    <source>
        <strain evidence="4 5">DSM 12816</strain>
    </source>
</reference>
<dbReference type="InterPro" id="IPR051465">
    <property type="entry name" value="Cell_Envelope_Struct_Comp"/>
</dbReference>
<dbReference type="OrthoDB" id="467434at2"/>
<feature type="domain" description="SLH" evidence="3">
    <location>
        <begin position="317"/>
        <end position="379"/>
    </location>
</feature>
<feature type="domain" description="SLH" evidence="3">
    <location>
        <begin position="255"/>
        <end position="316"/>
    </location>
</feature>
<accession>A0A1W2AWR3</accession>
<evidence type="ECO:0000256" key="1">
    <source>
        <dbReference type="ARBA" id="ARBA00022737"/>
    </source>
</evidence>
<dbReference type="EMBL" id="FWXW01000004">
    <property type="protein sequence ID" value="SMC65155.1"/>
    <property type="molecule type" value="Genomic_DNA"/>
</dbReference>
<dbReference type="AlphaFoldDB" id="A0A1W2AWR3"/>
<dbReference type="Pfam" id="PF00395">
    <property type="entry name" value="SLH"/>
    <property type="match status" value="3"/>
</dbReference>
<dbReference type="InterPro" id="IPR010916">
    <property type="entry name" value="TonB_box_CS"/>
</dbReference>
<keyword evidence="5" id="KW-1185">Reference proteome</keyword>
<protein>
    <submittedName>
        <fullName evidence="4">S-layer homology domain-containing protein</fullName>
    </submittedName>
</protein>
<dbReference type="Proteomes" id="UP000192790">
    <property type="component" value="Unassembled WGS sequence"/>
</dbReference>
<gene>
    <name evidence="4" type="ORF">SAMN02745168_2012</name>
</gene>
<name>A0A1W2AWR3_9FIRM</name>
<dbReference type="PANTHER" id="PTHR43308:SF5">
    <property type="entry name" value="S-LAYER PROTEIN _ PEPTIDOGLYCAN ENDO-BETA-N-ACETYLGLUCOSAMINIDASE"/>
    <property type="match status" value="1"/>
</dbReference>
<dbReference type="PROSITE" id="PS51272">
    <property type="entry name" value="SLH"/>
    <property type="match status" value="3"/>
</dbReference>
<organism evidence="4 5">
    <name type="scientific">Papillibacter cinnamivorans DSM 12816</name>
    <dbReference type="NCBI Taxonomy" id="1122930"/>
    <lineage>
        <taxon>Bacteria</taxon>
        <taxon>Bacillati</taxon>
        <taxon>Bacillota</taxon>
        <taxon>Clostridia</taxon>
        <taxon>Eubacteriales</taxon>
        <taxon>Oscillospiraceae</taxon>
        <taxon>Papillibacter</taxon>
    </lineage>
</organism>
<dbReference type="STRING" id="1122930.SAMN02745168_2012"/>
<feature type="domain" description="SLH" evidence="3">
    <location>
        <begin position="383"/>
        <end position="442"/>
    </location>
</feature>
<feature type="chain" id="PRO_5013366106" evidence="2">
    <location>
        <begin position="25"/>
        <end position="442"/>
    </location>
</feature>
<evidence type="ECO:0000313" key="5">
    <source>
        <dbReference type="Proteomes" id="UP000192790"/>
    </source>
</evidence>
<dbReference type="InterPro" id="IPR001119">
    <property type="entry name" value="SLH_dom"/>
</dbReference>
<keyword evidence="1" id="KW-0677">Repeat</keyword>
<proteinExistence type="predicted"/>
<dbReference type="PANTHER" id="PTHR43308">
    <property type="entry name" value="OUTER MEMBRANE PROTEIN ALPHA-RELATED"/>
    <property type="match status" value="1"/>
</dbReference>